<organism evidence="1 2">
    <name type="scientific">Serendipita vermifera MAFF 305830</name>
    <dbReference type="NCBI Taxonomy" id="933852"/>
    <lineage>
        <taxon>Eukaryota</taxon>
        <taxon>Fungi</taxon>
        <taxon>Dikarya</taxon>
        <taxon>Basidiomycota</taxon>
        <taxon>Agaricomycotina</taxon>
        <taxon>Agaricomycetes</taxon>
        <taxon>Sebacinales</taxon>
        <taxon>Serendipitaceae</taxon>
        <taxon>Serendipita</taxon>
    </lineage>
</organism>
<gene>
    <name evidence="1" type="ORF">M408DRAFT_278488</name>
</gene>
<dbReference type="HOGENOM" id="CLU_2361054_0_0_1"/>
<evidence type="ECO:0000313" key="1">
    <source>
        <dbReference type="EMBL" id="KIM22847.1"/>
    </source>
</evidence>
<evidence type="ECO:0000313" key="2">
    <source>
        <dbReference type="Proteomes" id="UP000054097"/>
    </source>
</evidence>
<accession>A0A0C2WZX7</accession>
<dbReference type="EMBL" id="KN824347">
    <property type="protein sequence ID" value="KIM22847.1"/>
    <property type="molecule type" value="Genomic_DNA"/>
</dbReference>
<name>A0A0C2WZX7_SERVB</name>
<proteinExistence type="predicted"/>
<reference evidence="1 2" key="1">
    <citation type="submission" date="2014-04" db="EMBL/GenBank/DDBJ databases">
        <authorList>
            <consortium name="DOE Joint Genome Institute"/>
            <person name="Kuo A."/>
            <person name="Zuccaro A."/>
            <person name="Kohler A."/>
            <person name="Nagy L.G."/>
            <person name="Floudas D."/>
            <person name="Copeland A."/>
            <person name="Barry K.W."/>
            <person name="Cichocki N."/>
            <person name="Veneault-Fourrey C."/>
            <person name="LaButti K."/>
            <person name="Lindquist E.A."/>
            <person name="Lipzen A."/>
            <person name="Lundell T."/>
            <person name="Morin E."/>
            <person name="Murat C."/>
            <person name="Sun H."/>
            <person name="Tunlid A."/>
            <person name="Henrissat B."/>
            <person name="Grigoriev I.V."/>
            <person name="Hibbett D.S."/>
            <person name="Martin F."/>
            <person name="Nordberg H.P."/>
            <person name="Cantor M.N."/>
            <person name="Hua S.X."/>
        </authorList>
    </citation>
    <scope>NUCLEOTIDE SEQUENCE [LARGE SCALE GENOMIC DNA]</scope>
    <source>
        <strain evidence="1 2">MAFF 305830</strain>
    </source>
</reference>
<protein>
    <submittedName>
        <fullName evidence="1">Uncharacterized protein</fullName>
    </submittedName>
</protein>
<sequence>MAKAAEQTQKSRTDNSFQGVLKGLEYKSLKHAIHSGPLALALLKRHFPLPKEARASSEKSQFAKSPGGVFRKKKGYAMLFILREKNSFTNKLLFIY</sequence>
<dbReference type="Proteomes" id="UP000054097">
    <property type="component" value="Unassembled WGS sequence"/>
</dbReference>
<reference evidence="2" key="2">
    <citation type="submission" date="2015-01" db="EMBL/GenBank/DDBJ databases">
        <title>Evolutionary Origins and Diversification of the Mycorrhizal Mutualists.</title>
        <authorList>
            <consortium name="DOE Joint Genome Institute"/>
            <consortium name="Mycorrhizal Genomics Consortium"/>
            <person name="Kohler A."/>
            <person name="Kuo A."/>
            <person name="Nagy L.G."/>
            <person name="Floudas D."/>
            <person name="Copeland A."/>
            <person name="Barry K.W."/>
            <person name="Cichocki N."/>
            <person name="Veneault-Fourrey C."/>
            <person name="LaButti K."/>
            <person name="Lindquist E.A."/>
            <person name="Lipzen A."/>
            <person name="Lundell T."/>
            <person name="Morin E."/>
            <person name="Murat C."/>
            <person name="Riley R."/>
            <person name="Ohm R."/>
            <person name="Sun H."/>
            <person name="Tunlid A."/>
            <person name="Henrissat B."/>
            <person name="Grigoriev I.V."/>
            <person name="Hibbett D.S."/>
            <person name="Martin F."/>
        </authorList>
    </citation>
    <scope>NUCLEOTIDE SEQUENCE [LARGE SCALE GENOMIC DNA]</scope>
    <source>
        <strain evidence="2">MAFF 305830</strain>
    </source>
</reference>
<keyword evidence="2" id="KW-1185">Reference proteome</keyword>
<dbReference type="AlphaFoldDB" id="A0A0C2WZX7"/>